<evidence type="ECO:0000256" key="1">
    <source>
        <dbReference type="SAM" id="MobiDB-lite"/>
    </source>
</evidence>
<dbReference type="PANTHER" id="PTHR19303">
    <property type="entry name" value="TRANSPOSON"/>
    <property type="match status" value="1"/>
</dbReference>
<proteinExistence type="predicted"/>
<protein>
    <recommendedName>
        <fullName evidence="2">DDE-1 domain-containing protein</fullName>
    </recommendedName>
</protein>
<dbReference type="PANTHER" id="PTHR19303:SF73">
    <property type="entry name" value="PROTEIN PDC2"/>
    <property type="match status" value="1"/>
</dbReference>
<evidence type="ECO:0000259" key="2">
    <source>
        <dbReference type="Pfam" id="PF03184"/>
    </source>
</evidence>
<name>A0ABQ9I8Y8_9NEOP</name>
<reference evidence="3 4" key="1">
    <citation type="submission" date="2023-02" db="EMBL/GenBank/DDBJ databases">
        <title>LHISI_Scaffold_Assembly.</title>
        <authorList>
            <person name="Stuart O.P."/>
            <person name="Cleave R."/>
            <person name="Magrath M.J.L."/>
            <person name="Mikheyev A.S."/>
        </authorList>
    </citation>
    <scope>NUCLEOTIDE SEQUENCE [LARGE SCALE GENOMIC DNA]</scope>
    <source>
        <strain evidence="3">Daus_M_001</strain>
        <tissue evidence="3">Leg muscle</tissue>
    </source>
</reference>
<dbReference type="InterPro" id="IPR004875">
    <property type="entry name" value="DDE_SF_endonuclease_dom"/>
</dbReference>
<organism evidence="3 4">
    <name type="scientific">Dryococelus australis</name>
    <dbReference type="NCBI Taxonomy" id="614101"/>
    <lineage>
        <taxon>Eukaryota</taxon>
        <taxon>Metazoa</taxon>
        <taxon>Ecdysozoa</taxon>
        <taxon>Arthropoda</taxon>
        <taxon>Hexapoda</taxon>
        <taxon>Insecta</taxon>
        <taxon>Pterygota</taxon>
        <taxon>Neoptera</taxon>
        <taxon>Polyneoptera</taxon>
        <taxon>Phasmatodea</taxon>
        <taxon>Verophasmatodea</taxon>
        <taxon>Anareolatae</taxon>
        <taxon>Phasmatidae</taxon>
        <taxon>Eurycanthinae</taxon>
        <taxon>Dryococelus</taxon>
    </lineage>
</organism>
<dbReference type="InterPro" id="IPR050863">
    <property type="entry name" value="CenT-Element_Derived"/>
</dbReference>
<sequence>MTDDLVTKWLKASNARVRTRNRKVALLIENCPAHPTVELRNTELVFLPPNTTSVLQPMEQGISQLVKKKFRDMLVHDMFVVYIPEQITEKVVDNPDCLPAEDDKVTAELGDKAASSQPGTPVEPQPGTSHDVLPCPALPISKEVWDRISPGVEYEDYLTIDEDTPAWGASDNEDLISGHKESTDEEWEGEEDAVPKRTREGMPDAIEMLTNGMLHSYADSEGWTSLEHLKKWVVTSYETALTCPLQSEAFVVSGQWKQTQWHVRHQSSRSRRCRTVDGDRSTPVSVLQCQANTVEKAIQYVMAMQTRCQSSHAVVTLHDPVSLFIAVYDPVLYLRATIFGLQQWVIEGRRVTQRTMGALPFVTKQSLSASVVFEMWANEVIGSLGAPLREGVFHPWIGAIEKGLDYRMVPLGYLGWWLKDRLGMARLEL</sequence>
<dbReference type="EMBL" id="JARBHB010000002">
    <property type="protein sequence ID" value="KAJ8893118.1"/>
    <property type="molecule type" value="Genomic_DNA"/>
</dbReference>
<feature type="domain" description="DDE-1" evidence="2">
    <location>
        <begin position="1"/>
        <end position="78"/>
    </location>
</feature>
<feature type="compositionally biased region" description="Acidic residues" evidence="1">
    <location>
        <begin position="183"/>
        <end position="192"/>
    </location>
</feature>
<evidence type="ECO:0000313" key="4">
    <source>
        <dbReference type="Proteomes" id="UP001159363"/>
    </source>
</evidence>
<dbReference type="Pfam" id="PF03184">
    <property type="entry name" value="DDE_1"/>
    <property type="match status" value="1"/>
</dbReference>
<evidence type="ECO:0000313" key="3">
    <source>
        <dbReference type="EMBL" id="KAJ8893118.1"/>
    </source>
</evidence>
<comment type="caution">
    <text evidence="3">The sequence shown here is derived from an EMBL/GenBank/DDBJ whole genome shotgun (WGS) entry which is preliminary data.</text>
</comment>
<feature type="region of interest" description="Disordered" evidence="1">
    <location>
        <begin position="164"/>
        <end position="195"/>
    </location>
</feature>
<feature type="region of interest" description="Disordered" evidence="1">
    <location>
        <begin position="108"/>
        <end position="132"/>
    </location>
</feature>
<keyword evidence="4" id="KW-1185">Reference proteome</keyword>
<accession>A0ABQ9I8Y8</accession>
<dbReference type="Proteomes" id="UP001159363">
    <property type="component" value="Chromosome 2"/>
</dbReference>
<gene>
    <name evidence="3" type="ORF">PR048_005701</name>
</gene>